<evidence type="ECO:0000256" key="1">
    <source>
        <dbReference type="ARBA" id="ARBA00004141"/>
    </source>
</evidence>
<protein>
    <recommendedName>
        <fullName evidence="6">Protein DETOXIFICATION</fullName>
    </recommendedName>
    <alternativeName>
        <fullName evidence="6">Multidrug and toxic compound extrusion protein</fullName>
    </alternativeName>
</protein>
<dbReference type="OrthoDB" id="2126698at2759"/>
<evidence type="ECO:0000256" key="2">
    <source>
        <dbReference type="ARBA" id="ARBA00010199"/>
    </source>
</evidence>
<dbReference type="GO" id="GO:0015297">
    <property type="term" value="F:antiporter activity"/>
    <property type="evidence" value="ECO:0007669"/>
    <property type="project" value="InterPro"/>
</dbReference>
<keyword evidence="9" id="KW-1185">Reference proteome</keyword>
<feature type="transmembrane region" description="Helical" evidence="6">
    <location>
        <begin position="393"/>
        <end position="415"/>
    </location>
</feature>
<dbReference type="GO" id="GO:1990961">
    <property type="term" value="P:xenobiotic detoxification by transmembrane export across the plasma membrane"/>
    <property type="evidence" value="ECO:0007669"/>
    <property type="project" value="InterPro"/>
</dbReference>
<gene>
    <name evidence="8" type="ORF">Acr_04g0006170</name>
</gene>
<dbReference type="PANTHER" id="PTHR11206">
    <property type="entry name" value="MULTIDRUG RESISTANCE PROTEIN"/>
    <property type="match status" value="1"/>
</dbReference>
<comment type="similarity">
    <text evidence="2 6">Belongs to the multi antimicrobial extrusion (MATE) (TC 2.A.66.1) family.</text>
</comment>
<feature type="region of interest" description="Disordered" evidence="7">
    <location>
        <begin position="1"/>
        <end position="42"/>
    </location>
</feature>
<evidence type="ECO:0000256" key="4">
    <source>
        <dbReference type="ARBA" id="ARBA00022989"/>
    </source>
</evidence>
<dbReference type="InterPro" id="IPR045069">
    <property type="entry name" value="MATE_euk"/>
</dbReference>
<feature type="transmembrane region" description="Helical" evidence="6">
    <location>
        <begin position="84"/>
        <end position="108"/>
    </location>
</feature>
<feature type="transmembrane region" description="Helical" evidence="6">
    <location>
        <begin position="167"/>
        <end position="188"/>
    </location>
</feature>
<proteinExistence type="inferred from homology"/>
<feature type="transmembrane region" description="Helical" evidence="6">
    <location>
        <begin position="51"/>
        <end position="72"/>
    </location>
</feature>
<evidence type="ECO:0000256" key="7">
    <source>
        <dbReference type="SAM" id="MobiDB-lite"/>
    </source>
</evidence>
<dbReference type="CDD" id="cd13132">
    <property type="entry name" value="MATE_eukaryotic"/>
    <property type="match status" value="1"/>
</dbReference>
<feature type="transmembrane region" description="Helical" evidence="6">
    <location>
        <begin position="422"/>
        <end position="446"/>
    </location>
</feature>
<comment type="caution">
    <text evidence="8">The sequence shown here is derived from an EMBL/GenBank/DDBJ whole genome shotgun (WGS) entry which is preliminary data.</text>
</comment>
<dbReference type="NCBIfam" id="TIGR00797">
    <property type="entry name" value="matE"/>
    <property type="match status" value="1"/>
</dbReference>
<reference evidence="8 9" key="1">
    <citation type="submission" date="2019-07" db="EMBL/GenBank/DDBJ databases">
        <title>De Novo Assembly of kiwifruit Actinidia rufa.</title>
        <authorList>
            <person name="Sugita-Konishi S."/>
            <person name="Sato K."/>
            <person name="Mori E."/>
            <person name="Abe Y."/>
            <person name="Kisaki G."/>
            <person name="Hamano K."/>
            <person name="Suezawa K."/>
            <person name="Otani M."/>
            <person name="Fukuda T."/>
            <person name="Manabe T."/>
            <person name="Gomi K."/>
            <person name="Tabuchi M."/>
            <person name="Akimitsu K."/>
            <person name="Kataoka I."/>
        </authorList>
    </citation>
    <scope>NUCLEOTIDE SEQUENCE [LARGE SCALE GENOMIC DNA]</scope>
    <source>
        <strain evidence="9">cv. Fuchu</strain>
    </source>
</reference>
<organism evidence="8 9">
    <name type="scientific">Actinidia rufa</name>
    <dbReference type="NCBI Taxonomy" id="165716"/>
    <lineage>
        <taxon>Eukaryota</taxon>
        <taxon>Viridiplantae</taxon>
        <taxon>Streptophyta</taxon>
        <taxon>Embryophyta</taxon>
        <taxon>Tracheophyta</taxon>
        <taxon>Spermatophyta</taxon>
        <taxon>Magnoliopsida</taxon>
        <taxon>eudicotyledons</taxon>
        <taxon>Gunneridae</taxon>
        <taxon>Pentapetalae</taxon>
        <taxon>asterids</taxon>
        <taxon>Ericales</taxon>
        <taxon>Actinidiaceae</taxon>
        <taxon>Actinidia</taxon>
    </lineage>
</organism>
<comment type="subcellular location">
    <subcellularLocation>
        <location evidence="1">Membrane</location>
        <topology evidence="1">Multi-pass membrane protein</topology>
    </subcellularLocation>
</comment>
<evidence type="ECO:0000256" key="6">
    <source>
        <dbReference type="RuleBase" id="RU004914"/>
    </source>
</evidence>
<accession>A0A7J0EIY2</accession>
<evidence type="ECO:0000256" key="3">
    <source>
        <dbReference type="ARBA" id="ARBA00022692"/>
    </source>
</evidence>
<feature type="transmembrane region" description="Helical" evidence="6">
    <location>
        <begin position="136"/>
        <end position="155"/>
    </location>
</feature>
<evidence type="ECO:0000256" key="5">
    <source>
        <dbReference type="ARBA" id="ARBA00023136"/>
    </source>
</evidence>
<dbReference type="Pfam" id="PF01554">
    <property type="entry name" value="MatE"/>
    <property type="match status" value="2"/>
</dbReference>
<feature type="transmembrane region" description="Helical" evidence="6">
    <location>
        <begin position="349"/>
        <end position="373"/>
    </location>
</feature>
<evidence type="ECO:0000313" key="8">
    <source>
        <dbReference type="EMBL" id="GFY85879.1"/>
    </source>
</evidence>
<feature type="transmembrane region" description="Helical" evidence="6">
    <location>
        <begin position="227"/>
        <end position="251"/>
    </location>
</feature>
<dbReference type="GO" id="GO:0016020">
    <property type="term" value="C:membrane"/>
    <property type="evidence" value="ECO:0007669"/>
    <property type="project" value="UniProtKB-SubCell"/>
</dbReference>
<feature type="transmembrane region" description="Helical" evidence="6">
    <location>
        <begin position="316"/>
        <end position="337"/>
    </location>
</feature>
<dbReference type="Proteomes" id="UP000585474">
    <property type="component" value="Unassembled WGS sequence"/>
</dbReference>
<sequence>MVLGGDNHHPLLISPPASPTEDEPTEDERHCRQESDGGDLIGRTWSESKKIWHIAGPAIFTRIAMFSLTVITQSFAGHLGDLDLAAISIVTSVLIGITFGFLLGMASARSKRCVAKHMGQNSTACWAFTSNARGSFFSFVPFCCFLCSCSLHQYSRSPGQSAAVAELSGTVALWLIPMHLIFAFQLTLTRFLQCQLKTAVIAWVSGGALALHVFVSWFFVYKRRVGIVGTALTLDFSWWVSVLGLFGYVAFGGCPHSWTGFSKEAFVGLWEFFKLSVASGVMLSLENFYFRVLIIVSGNLKNAEVALDALSICITIYAWESMIPLGFFVATGVRVANELGAGNAEGAKFATIVCVFTSLLVGLLFWVLIIAIPNKLAMIFSSSSSVITMVSELSVLLSFTILLNCIQPVLSGVAVGSGWQALVAFINIGSYYIVGVPLGLILGWLLNFGIEGIWVGMIGGTVVQTFILAFVTIRCKWEKEVQKAHIHWTSQAVTN</sequence>
<name>A0A7J0EIY2_9ERIC</name>
<keyword evidence="5 6" id="KW-0472">Membrane</keyword>
<keyword evidence="3 6" id="KW-0812">Transmembrane</keyword>
<dbReference type="EMBL" id="BJWL01000004">
    <property type="protein sequence ID" value="GFY85879.1"/>
    <property type="molecule type" value="Genomic_DNA"/>
</dbReference>
<dbReference type="InterPro" id="IPR002528">
    <property type="entry name" value="MATE_fam"/>
</dbReference>
<feature type="transmembrane region" description="Helical" evidence="6">
    <location>
        <begin position="272"/>
        <end position="296"/>
    </location>
</feature>
<feature type="transmembrane region" description="Helical" evidence="6">
    <location>
        <begin position="200"/>
        <end position="221"/>
    </location>
</feature>
<keyword evidence="4 6" id="KW-1133">Transmembrane helix</keyword>
<evidence type="ECO:0000313" key="9">
    <source>
        <dbReference type="Proteomes" id="UP000585474"/>
    </source>
</evidence>
<dbReference type="GO" id="GO:0042910">
    <property type="term" value="F:xenobiotic transmembrane transporter activity"/>
    <property type="evidence" value="ECO:0007669"/>
    <property type="project" value="InterPro"/>
</dbReference>
<feature type="transmembrane region" description="Helical" evidence="6">
    <location>
        <begin position="452"/>
        <end position="473"/>
    </location>
</feature>
<dbReference type="AlphaFoldDB" id="A0A7J0EIY2"/>